<keyword evidence="3" id="KW-1185">Reference proteome</keyword>
<dbReference type="Pfam" id="PF09945">
    <property type="entry name" value="DUF2177"/>
    <property type="match status" value="1"/>
</dbReference>
<dbReference type="RefSeq" id="WP_271091521.1">
    <property type="nucleotide sequence ID" value="NZ_JAPJZH010000014.1"/>
</dbReference>
<sequence length="135" mass="14755">MQLFIKAYLFTAVVFFVIDYLWLAYIAGGFYRSQLGSYMLDQPRLGVAAVFYILYVAGIVVFAVLPALKEQSLLTALLLGALLGLVAYGTYDVTNYATLRDWPLAVVVVDIAWGTALTASASAGGYMLTRTYWAG</sequence>
<accession>A0ABT4VSK2</accession>
<name>A0ABT4VSK2_9HYPH</name>
<dbReference type="InterPro" id="IPR018687">
    <property type="entry name" value="DUF2177_membr"/>
</dbReference>
<feature type="transmembrane region" description="Helical" evidence="1">
    <location>
        <begin position="72"/>
        <end position="91"/>
    </location>
</feature>
<reference evidence="2" key="1">
    <citation type="submission" date="2022-11" db="EMBL/GenBank/DDBJ databases">
        <title>Hoeflea poritis sp. nov., isolated from scleractinian coral Porites lutea.</title>
        <authorList>
            <person name="Zhang G."/>
            <person name="Wei Q."/>
            <person name="Cai L."/>
        </authorList>
    </citation>
    <scope>NUCLEOTIDE SEQUENCE</scope>
    <source>
        <strain evidence="2">E7-10</strain>
    </source>
</reference>
<evidence type="ECO:0000313" key="3">
    <source>
        <dbReference type="Proteomes" id="UP001148313"/>
    </source>
</evidence>
<keyword evidence="1" id="KW-0812">Transmembrane</keyword>
<proteinExistence type="predicted"/>
<evidence type="ECO:0000313" key="2">
    <source>
        <dbReference type="EMBL" id="MDA4847686.1"/>
    </source>
</evidence>
<evidence type="ECO:0000256" key="1">
    <source>
        <dbReference type="SAM" id="Phobius"/>
    </source>
</evidence>
<keyword evidence="1" id="KW-1133">Transmembrane helix</keyword>
<gene>
    <name evidence="2" type="ORF">OOZ53_20160</name>
</gene>
<feature type="transmembrane region" description="Helical" evidence="1">
    <location>
        <begin position="45"/>
        <end position="65"/>
    </location>
</feature>
<comment type="caution">
    <text evidence="2">The sequence shown here is derived from an EMBL/GenBank/DDBJ whole genome shotgun (WGS) entry which is preliminary data.</text>
</comment>
<dbReference type="Proteomes" id="UP001148313">
    <property type="component" value="Unassembled WGS sequence"/>
</dbReference>
<protein>
    <submittedName>
        <fullName evidence="2">DUF2177 family protein</fullName>
    </submittedName>
</protein>
<organism evidence="2 3">
    <name type="scientific">Hoeflea poritis</name>
    <dbReference type="NCBI Taxonomy" id="2993659"/>
    <lineage>
        <taxon>Bacteria</taxon>
        <taxon>Pseudomonadati</taxon>
        <taxon>Pseudomonadota</taxon>
        <taxon>Alphaproteobacteria</taxon>
        <taxon>Hyphomicrobiales</taxon>
        <taxon>Rhizobiaceae</taxon>
        <taxon>Hoeflea</taxon>
    </lineage>
</organism>
<dbReference type="EMBL" id="JAPJZH010000014">
    <property type="protein sequence ID" value="MDA4847686.1"/>
    <property type="molecule type" value="Genomic_DNA"/>
</dbReference>
<keyword evidence="1" id="KW-0472">Membrane</keyword>
<feature type="transmembrane region" description="Helical" evidence="1">
    <location>
        <begin position="7"/>
        <end position="25"/>
    </location>
</feature>
<feature type="transmembrane region" description="Helical" evidence="1">
    <location>
        <begin position="111"/>
        <end position="129"/>
    </location>
</feature>